<dbReference type="AlphaFoldDB" id="X1UCZ2"/>
<name>X1UCZ2_9ZZZZ</name>
<gene>
    <name evidence="1" type="ORF">S12H4_46312</name>
</gene>
<dbReference type="EMBL" id="BARW01028722">
    <property type="protein sequence ID" value="GAJ15369.1"/>
    <property type="molecule type" value="Genomic_DNA"/>
</dbReference>
<proteinExistence type="predicted"/>
<sequence length="73" mass="8234">MFAIGKDIKAKADIIIEPHATPENWLFMYPRFKYRPAYEQVAWYIGDDHDHSTGGGLGVGKVTEADTGWHITV</sequence>
<evidence type="ECO:0000313" key="1">
    <source>
        <dbReference type="EMBL" id="GAJ15369.1"/>
    </source>
</evidence>
<reference evidence="1" key="1">
    <citation type="journal article" date="2014" name="Front. Microbiol.">
        <title>High frequency of phylogenetically diverse reductive dehalogenase-homologous genes in deep subseafloor sedimentary metagenomes.</title>
        <authorList>
            <person name="Kawai M."/>
            <person name="Futagami T."/>
            <person name="Toyoda A."/>
            <person name="Takaki Y."/>
            <person name="Nishi S."/>
            <person name="Hori S."/>
            <person name="Arai W."/>
            <person name="Tsubouchi T."/>
            <person name="Morono Y."/>
            <person name="Uchiyama I."/>
            <person name="Ito T."/>
            <person name="Fujiyama A."/>
            <person name="Inagaki F."/>
            <person name="Takami H."/>
        </authorList>
    </citation>
    <scope>NUCLEOTIDE SEQUENCE</scope>
    <source>
        <strain evidence="1">Expedition CK06-06</strain>
    </source>
</reference>
<organism evidence="1">
    <name type="scientific">marine sediment metagenome</name>
    <dbReference type="NCBI Taxonomy" id="412755"/>
    <lineage>
        <taxon>unclassified sequences</taxon>
        <taxon>metagenomes</taxon>
        <taxon>ecological metagenomes</taxon>
    </lineage>
</organism>
<accession>X1UCZ2</accession>
<comment type="caution">
    <text evidence="1">The sequence shown here is derived from an EMBL/GenBank/DDBJ whole genome shotgun (WGS) entry which is preliminary data.</text>
</comment>
<protein>
    <submittedName>
        <fullName evidence="1">Uncharacterized protein</fullName>
    </submittedName>
</protein>